<accession>A0ACB9ZC39</accession>
<proteinExistence type="predicted"/>
<organism evidence="1 2">
    <name type="scientific">Hypoxylon rubiginosum</name>
    <dbReference type="NCBI Taxonomy" id="110542"/>
    <lineage>
        <taxon>Eukaryota</taxon>
        <taxon>Fungi</taxon>
        <taxon>Dikarya</taxon>
        <taxon>Ascomycota</taxon>
        <taxon>Pezizomycotina</taxon>
        <taxon>Sordariomycetes</taxon>
        <taxon>Xylariomycetidae</taxon>
        <taxon>Xylariales</taxon>
        <taxon>Hypoxylaceae</taxon>
        <taxon>Hypoxylon</taxon>
    </lineage>
</organism>
<sequence length="126" mass="14455">MTMPKLAISPSDFVYQMSRDSSPFIVSRRDIMTMEPEEHEASSSCQRSGSLSSVQVLWEGVNPALPDCSQTTGSQILDGHKRRLQRGFPLWLFYHLGWNVARLAIKRYWPLDFIRTSYYHGISTVT</sequence>
<protein>
    <submittedName>
        <fullName evidence="1">Uncharacterized protein</fullName>
    </submittedName>
</protein>
<dbReference type="Proteomes" id="UP001497700">
    <property type="component" value="Unassembled WGS sequence"/>
</dbReference>
<name>A0ACB9ZC39_9PEZI</name>
<keyword evidence="2" id="KW-1185">Reference proteome</keyword>
<evidence type="ECO:0000313" key="1">
    <source>
        <dbReference type="EMBL" id="KAI4869304.1"/>
    </source>
</evidence>
<evidence type="ECO:0000313" key="2">
    <source>
        <dbReference type="Proteomes" id="UP001497700"/>
    </source>
</evidence>
<dbReference type="EMBL" id="MU393431">
    <property type="protein sequence ID" value="KAI4869304.1"/>
    <property type="molecule type" value="Genomic_DNA"/>
</dbReference>
<gene>
    <name evidence="1" type="ORF">F4820DRAFT_28538</name>
</gene>
<comment type="caution">
    <text evidence="1">The sequence shown here is derived from an EMBL/GenBank/DDBJ whole genome shotgun (WGS) entry which is preliminary data.</text>
</comment>
<reference evidence="1 2" key="1">
    <citation type="journal article" date="2022" name="New Phytol.">
        <title>Ecological generalism drives hyperdiversity of secondary metabolite gene clusters in xylarialean endophytes.</title>
        <authorList>
            <person name="Franco M.E.E."/>
            <person name="Wisecaver J.H."/>
            <person name="Arnold A.E."/>
            <person name="Ju Y.M."/>
            <person name="Slot J.C."/>
            <person name="Ahrendt S."/>
            <person name="Moore L.P."/>
            <person name="Eastman K.E."/>
            <person name="Scott K."/>
            <person name="Konkel Z."/>
            <person name="Mondo S.J."/>
            <person name="Kuo A."/>
            <person name="Hayes R.D."/>
            <person name="Haridas S."/>
            <person name="Andreopoulos B."/>
            <person name="Riley R."/>
            <person name="LaButti K."/>
            <person name="Pangilinan J."/>
            <person name="Lipzen A."/>
            <person name="Amirebrahimi M."/>
            <person name="Yan J."/>
            <person name="Adam C."/>
            <person name="Keymanesh K."/>
            <person name="Ng V."/>
            <person name="Louie K."/>
            <person name="Northen T."/>
            <person name="Drula E."/>
            <person name="Henrissat B."/>
            <person name="Hsieh H.M."/>
            <person name="Youens-Clark K."/>
            <person name="Lutzoni F."/>
            <person name="Miadlikowska J."/>
            <person name="Eastwood D.C."/>
            <person name="Hamelin R.C."/>
            <person name="Grigoriev I.V."/>
            <person name="U'Ren J.M."/>
        </authorList>
    </citation>
    <scope>NUCLEOTIDE SEQUENCE [LARGE SCALE GENOMIC DNA]</scope>
    <source>
        <strain evidence="1 2">CBS 119005</strain>
    </source>
</reference>